<reference evidence="3" key="1">
    <citation type="journal article" date="2019" name="Int. J. Syst. Evol. Microbiol.">
        <title>The Global Catalogue of Microorganisms (GCM) 10K type strain sequencing project: providing services to taxonomists for standard genome sequencing and annotation.</title>
        <authorList>
            <consortium name="The Broad Institute Genomics Platform"/>
            <consortium name="The Broad Institute Genome Sequencing Center for Infectious Disease"/>
            <person name="Wu L."/>
            <person name="Ma J."/>
        </authorList>
    </citation>
    <scope>NUCLEOTIDE SEQUENCE [LARGE SCALE GENOMIC DNA]</scope>
    <source>
        <strain evidence="3">JCM 3369</strain>
    </source>
</reference>
<accession>A0ABV9DCC4</accession>
<feature type="transmembrane region" description="Helical" evidence="1">
    <location>
        <begin position="128"/>
        <end position="149"/>
    </location>
</feature>
<dbReference type="RefSeq" id="WP_122823440.1">
    <property type="nucleotide sequence ID" value="NZ_CP033325.1"/>
</dbReference>
<evidence type="ECO:0000313" key="3">
    <source>
        <dbReference type="Proteomes" id="UP001595955"/>
    </source>
</evidence>
<feature type="transmembrane region" description="Helical" evidence="1">
    <location>
        <begin position="102"/>
        <end position="122"/>
    </location>
</feature>
<protein>
    <recommendedName>
        <fullName evidence="4">Integral membrane protein</fullName>
    </recommendedName>
</protein>
<evidence type="ECO:0000313" key="2">
    <source>
        <dbReference type="EMBL" id="MFC4555933.1"/>
    </source>
</evidence>
<gene>
    <name evidence="2" type="ORF">ACFO3F_11800</name>
</gene>
<sequence>MESDRENPEHPDAGRARADAREALATLASDRAALADRVAPPRWYYPLLGAATALFVGSPGARDGSTQSVMVVFGVLGLVFLTMEYEKRTGVTVSRAAGPRSLGVAVVLGVVVVALLGVSFALEATGHRAWTGLTAVAAFAAMWGGGACYDRVYDRELRHGR</sequence>
<dbReference type="EMBL" id="JBHSGF010000008">
    <property type="protein sequence ID" value="MFC4555933.1"/>
    <property type="molecule type" value="Genomic_DNA"/>
</dbReference>
<proteinExistence type="predicted"/>
<organism evidence="2 3">
    <name type="scientific">Georgenia faecalis</name>
    <dbReference type="NCBI Taxonomy" id="2483799"/>
    <lineage>
        <taxon>Bacteria</taxon>
        <taxon>Bacillati</taxon>
        <taxon>Actinomycetota</taxon>
        <taxon>Actinomycetes</taxon>
        <taxon>Micrococcales</taxon>
        <taxon>Bogoriellaceae</taxon>
        <taxon>Georgenia</taxon>
    </lineage>
</organism>
<evidence type="ECO:0008006" key="4">
    <source>
        <dbReference type="Google" id="ProtNLM"/>
    </source>
</evidence>
<dbReference type="Proteomes" id="UP001595955">
    <property type="component" value="Unassembled WGS sequence"/>
</dbReference>
<name>A0ABV9DCC4_9MICO</name>
<keyword evidence="1" id="KW-0812">Transmembrane</keyword>
<keyword evidence="1" id="KW-0472">Membrane</keyword>
<keyword evidence="1" id="KW-1133">Transmembrane helix</keyword>
<feature type="transmembrane region" description="Helical" evidence="1">
    <location>
        <begin position="64"/>
        <end position="81"/>
    </location>
</feature>
<keyword evidence="3" id="KW-1185">Reference proteome</keyword>
<comment type="caution">
    <text evidence="2">The sequence shown here is derived from an EMBL/GenBank/DDBJ whole genome shotgun (WGS) entry which is preliminary data.</text>
</comment>
<evidence type="ECO:0000256" key="1">
    <source>
        <dbReference type="SAM" id="Phobius"/>
    </source>
</evidence>